<proteinExistence type="inferred from homology"/>
<evidence type="ECO:0000256" key="5">
    <source>
        <dbReference type="ARBA" id="ARBA00022643"/>
    </source>
</evidence>
<protein>
    <recommendedName>
        <fullName evidence="13">NADH:flavin oxidoreductase/NADH oxidase N-terminal domain-containing protein</fullName>
    </recommendedName>
</protein>
<feature type="domain" description="FAD/NAD(P)-binding" evidence="11">
    <location>
        <begin position="338"/>
        <end position="557"/>
    </location>
</feature>
<evidence type="ECO:0000313" key="12">
    <source>
        <dbReference type="EMBL" id="KKN13783.1"/>
    </source>
</evidence>
<name>A0A0F9R8Q0_9ZZZZ</name>
<dbReference type="GO" id="GO:0051536">
    <property type="term" value="F:iron-sulfur cluster binding"/>
    <property type="evidence" value="ECO:0007669"/>
    <property type="project" value="UniProtKB-KW"/>
</dbReference>
<accession>A0A0F9R8Q0</accession>
<feature type="non-terminal residue" evidence="12">
    <location>
        <position position="1"/>
    </location>
</feature>
<dbReference type="CDD" id="cd02803">
    <property type="entry name" value="OYE_like_FMN_family"/>
    <property type="match status" value="1"/>
</dbReference>
<dbReference type="InterPro" id="IPR036188">
    <property type="entry name" value="FAD/NAD-bd_sf"/>
</dbReference>
<dbReference type="GO" id="GO:0016491">
    <property type="term" value="F:oxidoreductase activity"/>
    <property type="evidence" value="ECO:0007669"/>
    <property type="project" value="UniProtKB-KW"/>
</dbReference>
<dbReference type="SUPFAM" id="SSF51395">
    <property type="entry name" value="FMN-linked oxidoreductases"/>
    <property type="match status" value="1"/>
</dbReference>
<evidence type="ECO:0000256" key="9">
    <source>
        <dbReference type="ARBA" id="ARBA00023014"/>
    </source>
</evidence>
<dbReference type="EMBL" id="LAZR01003885">
    <property type="protein sequence ID" value="KKN13783.1"/>
    <property type="molecule type" value="Genomic_DNA"/>
</dbReference>
<dbReference type="SUPFAM" id="SSF51905">
    <property type="entry name" value="FAD/NAD(P)-binding domain"/>
    <property type="match status" value="1"/>
</dbReference>
<feature type="domain" description="NADH:flavin oxidoreductase/NADH oxidase N-terminal" evidence="10">
    <location>
        <begin position="12"/>
        <end position="302"/>
    </location>
</feature>
<dbReference type="Pfam" id="PF00724">
    <property type="entry name" value="Oxidored_FMN"/>
    <property type="match status" value="1"/>
</dbReference>
<evidence type="ECO:0000256" key="4">
    <source>
        <dbReference type="ARBA" id="ARBA00022630"/>
    </source>
</evidence>
<comment type="caution">
    <text evidence="12">The sequence shown here is derived from an EMBL/GenBank/DDBJ whole genome shotgun (WGS) entry which is preliminary data.</text>
</comment>
<keyword evidence="5" id="KW-0288">FMN</keyword>
<gene>
    <name evidence="12" type="ORF">LCGC14_1002770</name>
</gene>
<dbReference type="GO" id="GO:0046872">
    <property type="term" value="F:metal ion binding"/>
    <property type="evidence" value="ECO:0007669"/>
    <property type="project" value="UniProtKB-KW"/>
</dbReference>
<evidence type="ECO:0000256" key="7">
    <source>
        <dbReference type="ARBA" id="ARBA00023002"/>
    </source>
</evidence>
<comment type="cofactor">
    <cofactor evidence="1">
        <name>FMN</name>
        <dbReference type="ChEBI" id="CHEBI:58210"/>
    </cofactor>
</comment>
<dbReference type="Pfam" id="PF07992">
    <property type="entry name" value="Pyr_redox_2"/>
    <property type="match status" value="1"/>
</dbReference>
<dbReference type="InterPro" id="IPR013785">
    <property type="entry name" value="Aldolase_TIM"/>
</dbReference>
<evidence type="ECO:0000256" key="6">
    <source>
        <dbReference type="ARBA" id="ARBA00022723"/>
    </source>
</evidence>
<dbReference type="InterPro" id="IPR001155">
    <property type="entry name" value="OxRdtase_FMN_N"/>
</dbReference>
<evidence type="ECO:0000259" key="11">
    <source>
        <dbReference type="Pfam" id="PF07992"/>
    </source>
</evidence>
<keyword evidence="6" id="KW-0479">Metal-binding</keyword>
<dbReference type="AlphaFoldDB" id="A0A0F9R8Q0"/>
<dbReference type="PANTHER" id="PTHR42917">
    <property type="entry name" value="2,4-DIENOYL-COA REDUCTASE"/>
    <property type="match status" value="1"/>
</dbReference>
<reference evidence="12" key="1">
    <citation type="journal article" date="2015" name="Nature">
        <title>Complex archaea that bridge the gap between prokaryotes and eukaryotes.</title>
        <authorList>
            <person name="Spang A."/>
            <person name="Saw J.H."/>
            <person name="Jorgensen S.L."/>
            <person name="Zaremba-Niedzwiedzka K."/>
            <person name="Martijn J."/>
            <person name="Lind A.E."/>
            <person name="van Eijk R."/>
            <person name="Schleper C."/>
            <person name="Guy L."/>
            <person name="Ettema T.J."/>
        </authorList>
    </citation>
    <scope>NUCLEOTIDE SEQUENCE</scope>
</reference>
<comment type="similarity">
    <text evidence="3">In the N-terminal section; belongs to the NADH:flavin oxidoreductase/NADH oxidase family.</text>
</comment>
<dbReference type="PRINTS" id="PR00419">
    <property type="entry name" value="ADXRDTASE"/>
</dbReference>
<dbReference type="Gene3D" id="3.20.20.70">
    <property type="entry name" value="Aldolase class I"/>
    <property type="match status" value="1"/>
</dbReference>
<keyword evidence="4" id="KW-0285">Flavoprotein</keyword>
<evidence type="ECO:0000256" key="2">
    <source>
        <dbReference type="ARBA" id="ARBA00001966"/>
    </source>
</evidence>
<dbReference type="InterPro" id="IPR023753">
    <property type="entry name" value="FAD/NAD-binding_dom"/>
</dbReference>
<evidence type="ECO:0008006" key="13">
    <source>
        <dbReference type="Google" id="ProtNLM"/>
    </source>
</evidence>
<evidence type="ECO:0000259" key="10">
    <source>
        <dbReference type="Pfam" id="PF00724"/>
    </source>
</evidence>
<keyword evidence="9" id="KW-0411">Iron-sulfur</keyword>
<evidence type="ECO:0000256" key="8">
    <source>
        <dbReference type="ARBA" id="ARBA00023004"/>
    </source>
</evidence>
<dbReference type="Gene3D" id="3.40.50.720">
    <property type="entry name" value="NAD(P)-binding Rossmann-like Domain"/>
    <property type="match status" value="1"/>
</dbReference>
<dbReference type="GO" id="GO:0010181">
    <property type="term" value="F:FMN binding"/>
    <property type="evidence" value="ECO:0007669"/>
    <property type="project" value="InterPro"/>
</dbReference>
<dbReference type="InterPro" id="IPR051793">
    <property type="entry name" value="NADH:flavin_oxidoreductase"/>
</dbReference>
<keyword evidence="7" id="KW-0560">Oxidoreductase</keyword>
<keyword evidence="8" id="KW-0408">Iron</keyword>
<evidence type="ECO:0000256" key="1">
    <source>
        <dbReference type="ARBA" id="ARBA00001917"/>
    </source>
</evidence>
<evidence type="ECO:0000256" key="3">
    <source>
        <dbReference type="ARBA" id="ARBA00011048"/>
    </source>
</evidence>
<dbReference type="PANTHER" id="PTHR42917:SF2">
    <property type="entry name" value="2,4-DIENOYL-COA REDUCTASE [(2E)-ENOYL-COA-PRODUCING]"/>
    <property type="match status" value="1"/>
</dbReference>
<dbReference type="Gene3D" id="3.50.50.60">
    <property type="entry name" value="FAD/NAD(P)-binding domain"/>
    <property type="match status" value="1"/>
</dbReference>
<sequence>FENSGLEKRAGMGSPSIGRDENIPAYKKLTDMVHSYGTKIGMQIGNGSLIGFSFANFLFNMNPGNPIGPSKVDLAKATAAYTLYDPTWPDKIKKSNAEMQVLTKEQILAIEDQFAEGARRAIEAGFDYVDIHSGHGMLHASFLSPWLNKRTDEYGGSTENRCRFHSETIQKIREKIGEDHPIFIRFSADELISEGNRIDEGIRIAKALEKGGADVLDITQGIIYRNPAGIEIPSYCKHGCFIGNPEAIKKEVKIPVIGVGRIIEPEMADQFIQEGKADIIYMGRQLICDPETPNKYFSGRSDEIRHCMGCSQNCGHHCIQDAFGAQAYQELTPAASSKKVVVLGAGIAGLETARVAKLRGHDVELYEKSNKVGGLIPLLAAEHGKADFMNSVNYAEAQLTKLGVPIYLNKELTKDDIAALKPDVLVLATGSEAALPVNLKGKSNVVTQDESILKSKTMGKNVVIWGLEAYWRGGVESAVSLNEEGYNVKALIGPEKSVAEILKTHQGRRYWLLNYLRKRKIPIYKQAKLVDVTDSEVTFLDENGEERSIEADTLVYCGSRITHGKKLKEEFEGVAPEIVLIGDGKQPRDIEVAIKEAQSFARNLE</sequence>
<organism evidence="12">
    <name type="scientific">marine sediment metagenome</name>
    <dbReference type="NCBI Taxonomy" id="412755"/>
    <lineage>
        <taxon>unclassified sequences</taxon>
        <taxon>metagenomes</taxon>
        <taxon>ecological metagenomes</taxon>
    </lineage>
</organism>
<comment type="cofactor">
    <cofactor evidence="2">
        <name>[4Fe-4S] cluster</name>
        <dbReference type="ChEBI" id="CHEBI:49883"/>
    </cofactor>
</comment>